<dbReference type="AlphaFoldDB" id="A0A9E7M9I7"/>
<dbReference type="Gene3D" id="3.10.310.10">
    <property type="entry name" value="Diaminopimelate Epimerase, Chain A, domain 1"/>
    <property type="match status" value="2"/>
</dbReference>
<dbReference type="RefSeq" id="WP_251948299.1">
    <property type="nucleotide sequence ID" value="NZ_CP080572.1"/>
</dbReference>
<dbReference type="Proteomes" id="UP001056425">
    <property type="component" value="Chromosome"/>
</dbReference>
<gene>
    <name evidence="1" type="ORF">K1720_07950</name>
</gene>
<dbReference type="KEGG" id="thei:K1720_07950"/>
<dbReference type="GeneID" id="72778271"/>
<name>A0A9E7M9I7_9EURY</name>
<keyword evidence="2" id="KW-1185">Reference proteome</keyword>
<dbReference type="GO" id="GO:0016853">
    <property type="term" value="F:isomerase activity"/>
    <property type="evidence" value="ECO:0007669"/>
    <property type="project" value="TreeGrafter"/>
</dbReference>
<dbReference type="SUPFAM" id="SSF54506">
    <property type="entry name" value="Diaminopimelate epimerase-like"/>
    <property type="match status" value="1"/>
</dbReference>
<reference evidence="1 2" key="1">
    <citation type="submission" date="2021-08" db="EMBL/GenBank/DDBJ databases">
        <title>Thermococcus onnuriiensis IOH2.</title>
        <authorList>
            <person name="Park Y.-J."/>
        </authorList>
    </citation>
    <scope>NUCLEOTIDE SEQUENCE [LARGE SCALE GENOMIC DNA]</scope>
    <source>
        <strain evidence="1 2">IOH2</strain>
    </source>
</reference>
<evidence type="ECO:0000313" key="2">
    <source>
        <dbReference type="Proteomes" id="UP001056425"/>
    </source>
</evidence>
<dbReference type="NCBIfam" id="TIGR00654">
    <property type="entry name" value="PhzF_family"/>
    <property type="match status" value="1"/>
</dbReference>
<organism evidence="1 2">
    <name type="scientific">Thermococcus argininiproducens</name>
    <dbReference type="NCBI Taxonomy" id="2866384"/>
    <lineage>
        <taxon>Archaea</taxon>
        <taxon>Methanobacteriati</taxon>
        <taxon>Methanobacteriota</taxon>
        <taxon>Thermococci</taxon>
        <taxon>Thermococcales</taxon>
        <taxon>Thermococcaceae</taxon>
        <taxon>Thermococcus</taxon>
    </lineage>
</organism>
<protein>
    <submittedName>
        <fullName evidence="1">PhzF family phenazine biosynthesis protein</fullName>
    </submittedName>
</protein>
<dbReference type="PIRSF" id="PIRSF016184">
    <property type="entry name" value="PhzC_PhzF"/>
    <property type="match status" value="1"/>
</dbReference>
<dbReference type="EMBL" id="CP080572">
    <property type="protein sequence ID" value="USG99447.1"/>
    <property type="molecule type" value="Genomic_DNA"/>
</dbReference>
<accession>A0A9E7M9I7</accession>
<dbReference type="GO" id="GO:0005737">
    <property type="term" value="C:cytoplasm"/>
    <property type="evidence" value="ECO:0007669"/>
    <property type="project" value="TreeGrafter"/>
</dbReference>
<evidence type="ECO:0000313" key="1">
    <source>
        <dbReference type="EMBL" id="USG99447.1"/>
    </source>
</evidence>
<sequence>MDVVKCRAFKVDAFTTQAFKGNPAAVVLDCPELDAETMLAIAGELNLSETAFVWSEKEGFRVRFFTPGDEIPLCGHATVATFYLLWRLGMAKEGMNKMISKVGELDVLIKDRKVWLKQLPPKIIGELNIEELKGILGVKELVGPALAMTTGTPEGVVGIRTFKELMNIKPNMEALAEFSKENGIIGVYVYTLDSKFDAAGRFFAPAVGVPEDPVTGTASGILAGYLRLTDKLTKNSYIFEQGHALKREGKAYVEFEGNHPWVGGEARIVLEGELEF</sequence>
<dbReference type="PANTHER" id="PTHR13774">
    <property type="entry name" value="PHENAZINE BIOSYNTHESIS PROTEIN"/>
    <property type="match status" value="1"/>
</dbReference>
<proteinExistence type="predicted"/>
<dbReference type="Pfam" id="PF02567">
    <property type="entry name" value="PhzC-PhzF"/>
    <property type="match status" value="1"/>
</dbReference>
<dbReference type="InterPro" id="IPR003719">
    <property type="entry name" value="Phenazine_PhzF-like"/>
</dbReference>